<evidence type="ECO:0000259" key="8">
    <source>
        <dbReference type="PROSITE" id="PS50880"/>
    </source>
</evidence>
<accession>A0A9C9EKY3</accession>
<dbReference type="PANTHER" id="PTHR30446:SF0">
    <property type="entry name" value="RECOMBINATION PROTEIN RECR"/>
    <property type="match status" value="1"/>
</dbReference>
<keyword evidence="2 7" id="KW-0227">DNA damage</keyword>
<dbReference type="PROSITE" id="PS01300">
    <property type="entry name" value="RECR"/>
    <property type="match status" value="1"/>
</dbReference>
<dbReference type="InterPro" id="IPR015967">
    <property type="entry name" value="Rcmb_RecR_Znf"/>
</dbReference>
<dbReference type="GO" id="GO:0006310">
    <property type="term" value="P:DNA recombination"/>
    <property type="evidence" value="ECO:0007669"/>
    <property type="project" value="UniProtKB-UniRule"/>
</dbReference>
<comment type="function">
    <text evidence="7">May play a role in DNA repair. It seems to be involved in an RecBC-independent recombinational process of DNA repair. It may act with RecF and RecO.</text>
</comment>
<evidence type="ECO:0000313" key="9">
    <source>
        <dbReference type="EMBL" id="HEC77792.1"/>
    </source>
</evidence>
<comment type="similarity">
    <text evidence="7">Belongs to the RecR family.</text>
</comment>
<dbReference type="AlphaFoldDB" id="A0A9C9EKY3"/>
<dbReference type="InterPro" id="IPR023627">
    <property type="entry name" value="Rcmb_RecR"/>
</dbReference>
<comment type="caution">
    <text evidence="9">The sequence shown here is derived from an EMBL/GenBank/DDBJ whole genome shotgun (WGS) entry which is preliminary data.</text>
</comment>
<dbReference type="InterPro" id="IPR006171">
    <property type="entry name" value="TOPRIM_dom"/>
</dbReference>
<dbReference type="Gene3D" id="6.10.250.240">
    <property type="match status" value="1"/>
</dbReference>
<evidence type="ECO:0000256" key="2">
    <source>
        <dbReference type="ARBA" id="ARBA00022763"/>
    </source>
</evidence>
<dbReference type="Pfam" id="PF02132">
    <property type="entry name" value="RecR_ZnF"/>
    <property type="match status" value="1"/>
</dbReference>
<dbReference type="CDD" id="cd01025">
    <property type="entry name" value="TOPRIM_recR"/>
    <property type="match status" value="1"/>
</dbReference>
<dbReference type="Proteomes" id="UP000885826">
    <property type="component" value="Unassembled WGS sequence"/>
</dbReference>
<name>A0A9C9EKY3_UNCW3</name>
<evidence type="ECO:0000256" key="7">
    <source>
        <dbReference type="HAMAP-Rule" id="MF_00017"/>
    </source>
</evidence>
<dbReference type="InterPro" id="IPR000093">
    <property type="entry name" value="DNA_Rcmb_RecR"/>
</dbReference>
<evidence type="ECO:0000256" key="6">
    <source>
        <dbReference type="ARBA" id="ARBA00023204"/>
    </source>
</evidence>
<gene>
    <name evidence="7 9" type="primary">recR</name>
    <name evidence="9" type="ORF">ENI34_01445</name>
</gene>
<evidence type="ECO:0000256" key="3">
    <source>
        <dbReference type="ARBA" id="ARBA00022771"/>
    </source>
</evidence>
<dbReference type="NCBIfam" id="TIGR00615">
    <property type="entry name" value="recR"/>
    <property type="match status" value="1"/>
</dbReference>
<sequence>MSLLTDLIEKLQWLPGVGRKTAQRLAFYLQKMDKAKVQELADAIVRARTNLKECSICHNLSEQDPCEICSAPSRDSQYICVVEQPSDVMVIEKTSEYRGLYHVIHGVISPIDNVGPDDLRIESLVERIKTRKVSEVIIATNPTTEGDVTAMYIARMVKPLGVKVTRIARGLPMGSDLDLADITTLSRALQGRSEL</sequence>
<feature type="zinc finger region" description="C4-type" evidence="7">
    <location>
        <begin position="54"/>
        <end position="69"/>
    </location>
</feature>
<evidence type="ECO:0000313" key="10">
    <source>
        <dbReference type="Proteomes" id="UP000885826"/>
    </source>
</evidence>
<proteinExistence type="inferred from homology"/>
<dbReference type="SMART" id="SM00493">
    <property type="entry name" value="TOPRIM"/>
    <property type="match status" value="1"/>
</dbReference>
<dbReference type="GO" id="GO:0008270">
    <property type="term" value="F:zinc ion binding"/>
    <property type="evidence" value="ECO:0007669"/>
    <property type="project" value="UniProtKB-KW"/>
</dbReference>
<dbReference type="Pfam" id="PF21175">
    <property type="entry name" value="RecR_C"/>
    <property type="match status" value="1"/>
</dbReference>
<keyword evidence="5 7" id="KW-0233">DNA recombination</keyword>
<dbReference type="Gene3D" id="1.10.8.420">
    <property type="entry name" value="RecR Domain 1"/>
    <property type="match status" value="1"/>
</dbReference>
<dbReference type="Gene3D" id="3.40.1360.10">
    <property type="match status" value="1"/>
</dbReference>
<dbReference type="SUPFAM" id="SSF111304">
    <property type="entry name" value="Recombination protein RecR"/>
    <property type="match status" value="1"/>
</dbReference>
<keyword evidence="4 7" id="KW-0862">Zinc</keyword>
<dbReference type="Pfam" id="PF13662">
    <property type="entry name" value="Toprim_4"/>
    <property type="match status" value="1"/>
</dbReference>
<evidence type="ECO:0000256" key="4">
    <source>
        <dbReference type="ARBA" id="ARBA00022833"/>
    </source>
</evidence>
<dbReference type="HAMAP" id="MF_00017">
    <property type="entry name" value="RecR"/>
    <property type="match status" value="1"/>
</dbReference>
<dbReference type="GO" id="GO:0006281">
    <property type="term" value="P:DNA repair"/>
    <property type="evidence" value="ECO:0007669"/>
    <property type="project" value="UniProtKB-UniRule"/>
</dbReference>
<organism evidence="9 10">
    <name type="scientific">candidate division WOR-3 bacterium</name>
    <dbReference type="NCBI Taxonomy" id="2052148"/>
    <lineage>
        <taxon>Bacteria</taxon>
        <taxon>Bacteria division WOR-3</taxon>
    </lineage>
</organism>
<dbReference type="GO" id="GO:0003677">
    <property type="term" value="F:DNA binding"/>
    <property type="evidence" value="ECO:0007669"/>
    <property type="project" value="UniProtKB-UniRule"/>
</dbReference>
<protein>
    <recommendedName>
        <fullName evidence="7">Recombination protein RecR</fullName>
    </recommendedName>
</protein>
<dbReference type="PANTHER" id="PTHR30446">
    <property type="entry name" value="RECOMBINATION PROTEIN RECR"/>
    <property type="match status" value="1"/>
</dbReference>
<dbReference type="EMBL" id="DRIG01000018">
    <property type="protein sequence ID" value="HEC77792.1"/>
    <property type="molecule type" value="Genomic_DNA"/>
</dbReference>
<reference evidence="9" key="1">
    <citation type="journal article" date="2020" name="mSystems">
        <title>Genome- and Community-Level Interaction Insights into Carbon Utilization and Element Cycling Functions of Hydrothermarchaeota in Hydrothermal Sediment.</title>
        <authorList>
            <person name="Zhou Z."/>
            <person name="Liu Y."/>
            <person name="Xu W."/>
            <person name="Pan J."/>
            <person name="Luo Z.H."/>
            <person name="Li M."/>
        </authorList>
    </citation>
    <scope>NUCLEOTIDE SEQUENCE</scope>
    <source>
        <strain evidence="9">HyVt-388</strain>
    </source>
</reference>
<feature type="domain" description="Toprim" evidence="8">
    <location>
        <begin position="77"/>
        <end position="172"/>
    </location>
</feature>
<evidence type="ECO:0000256" key="1">
    <source>
        <dbReference type="ARBA" id="ARBA00022723"/>
    </source>
</evidence>
<dbReference type="Pfam" id="PF21176">
    <property type="entry name" value="RecR_HhH"/>
    <property type="match status" value="1"/>
</dbReference>
<keyword evidence="3 7" id="KW-0863">Zinc-finger</keyword>
<dbReference type="Gene3D" id="3.30.60.80">
    <property type="match status" value="1"/>
</dbReference>
<keyword evidence="1 7" id="KW-0479">Metal-binding</keyword>
<dbReference type="PROSITE" id="PS50880">
    <property type="entry name" value="TOPRIM"/>
    <property type="match status" value="1"/>
</dbReference>
<dbReference type="InterPro" id="IPR034137">
    <property type="entry name" value="TOPRIM_RecR"/>
</dbReference>
<keyword evidence="6 7" id="KW-0234">DNA repair</keyword>
<evidence type="ECO:0000256" key="5">
    <source>
        <dbReference type="ARBA" id="ARBA00023172"/>
    </source>
</evidence>